<reference evidence="2" key="1">
    <citation type="submission" date="2023-10" db="EMBL/GenBank/DDBJ databases">
        <authorList>
            <person name="Chen Y."/>
            <person name="Shah S."/>
            <person name="Dougan E. K."/>
            <person name="Thang M."/>
            <person name="Chan C."/>
        </authorList>
    </citation>
    <scope>NUCLEOTIDE SEQUENCE [LARGE SCALE GENOMIC DNA]</scope>
</reference>
<feature type="non-terminal residue" evidence="2">
    <location>
        <position position="107"/>
    </location>
</feature>
<feature type="compositionally biased region" description="Acidic residues" evidence="1">
    <location>
        <begin position="13"/>
        <end position="24"/>
    </location>
</feature>
<protein>
    <submittedName>
        <fullName evidence="2">Uncharacterized protein</fullName>
    </submittedName>
</protein>
<accession>A0ABN9Q4G7</accession>
<feature type="compositionally biased region" description="Gly residues" evidence="1">
    <location>
        <begin position="96"/>
        <end position="107"/>
    </location>
</feature>
<organism evidence="2 3">
    <name type="scientific">Prorocentrum cordatum</name>
    <dbReference type="NCBI Taxonomy" id="2364126"/>
    <lineage>
        <taxon>Eukaryota</taxon>
        <taxon>Sar</taxon>
        <taxon>Alveolata</taxon>
        <taxon>Dinophyceae</taxon>
        <taxon>Prorocentrales</taxon>
        <taxon>Prorocentraceae</taxon>
        <taxon>Prorocentrum</taxon>
    </lineage>
</organism>
<feature type="non-terminal residue" evidence="2">
    <location>
        <position position="1"/>
    </location>
</feature>
<feature type="region of interest" description="Disordered" evidence="1">
    <location>
        <begin position="1"/>
        <end position="37"/>
    </location>
</feature>
<gene>
    <name evidence="2" type="ORF">PCOR1329_LOCUS8712</name>
</gene>
<name>A0ABN9Q4G7_9DINO</name>
<evidence type="ECO:0000313" key="2">
    <source>
        <dbReference type="EMBL" id="CAK0800607.1"/>
    </source>
</evidence>
<comment type="caution">
    <text evidence="2">The sequence shown here is derived from an EMBL/GenBank/DDBJ whole genome shotgun (WGS) entry which is preliminary data.</text>
</comment>
<feature type="region of interest" description="Disordered" evidence="1">
    <location>
        <begin position="77"/>
        <end position="107"/>
    </location>
</feature>
<keyword evidence="3" id="KW-1185">Reference proteome</keyword>
<sequence>DRVDGRADGGAAGEEELEGEEADPADNHRRGPGGRKAARCHLGARLRRGAHQEDVAHQQARRGGLVPVAGAGVALLDRRGHGRPAPGRVLEPRRAGGAGGGQAVQPG</sequence>
<dbReference type="Proteomes" id="UP001189429">
    <property type="component" value="Unassembled WGS sequence"/>
</dbReference>
<evidence type="ECO:0000313" key="3">
    <source>
        <dbReference type="Proteomes" id="UP001189429"/>
    </source>
</evidence>
<evidence type="ECO:0000256" key="1">
    <source>
        <dbReference type="SAM" id="MobiDB-lite"/>
    </source>
</evidence>
<dbReference type="EMBL" id="CAUYUJ010002400">
    <property type="protein sequence ID" value="CAK0800607.1"/>
    <property type="molecule type" value="Genomic_DNA"/>
</dbReference>
<proteinExistence type="predicted"/>